<evidence type="ECO:0000256" key="1">
    <source>
        <dbReference type="SAM" id="MobiDB-lite"/>
    </source>
</evidence>
<keyword evidence="3" id="KW-1185">Reference proteome</keyword>
<accession>A0A8J5MW49</accession>
<dbReference type="AlphaFoldDB" id="A0A8J5MW49"/>
<organism evidence="2 3">
    <name type="scientific">Homarus americanus</name>
    <name type="common">American lobster</name>
    <dbReference type="NCBI Taxonomy" id="6706"/>
    <lineage>
        <taxon>Eukaryota</taxon>
        <taxon>Metazoa</taxon>
        <taxon>Ecdysozoa</taxon>
        <taxon>Arthropoda</taxon>
        <taxon>Crustacea</taxon>
        <taxon>Multicrustacea</taxon>
        <taxon>Malacostraca</taxon>
        <taxon>Eumalacostraca</taxon>
        <taxon>Eucarida</taxon>
        <taxon>Decapoda</taxon>
        <taxon>Pleocyemata</taxon>
        <taxon>Astacidea</taxon>
        <taxon>Nephropoidea</taxon>
        <taxon>Nephropidae</taxon>
        <taxon>Homarus</taxon>
    </lineage>
</organism>
<feature type="region of interest" description="Disordered" evidence="1">
    <location>
        <begin position="570"/>
        <end position="592"/>
    </location>
</feature>
<comment type="caution">
    <text evidence="2">The sequence shown here is derived from an EMBL/GenBank/DDBJ whole genome shotgun (WGS) entry which is preliminary data.</text>
</comment>
<dbReference type="EMBL" id="JAHLQT010024443">
    <property type="protein sequence ID" value="KAG7165244.1"/>
    <property type="molecule type" value="Genomic_DNA"/>
</dbReference>
<feature type="compositionally biased region" description="Basic residues" evidence="1">
    <location>
        <begin position="152"/>
        <end position="168"/>
    </location>
</feature>
<feature type="non-terminal residue" evidence="2">
    <location>
        <position position="695"/>
    </location>
</feature>
<dbReference type="Proteomes" id="UP000747542">
    <property type="component" value="Unassembled WGS sequence"/>
</dbReference>
<name>A0A8J5MW49_HOMAM</name>
<evidence type="ECO:0000313" key="2">
    <source>
        <dbReference type="EMBL" id="KAG7165244.1"/>
    </source>
</evidence>
<reference evidence="2" key="1">
    <citation type="journal article" date="2021" name="Sci. Adv.">
        <title>The American lobster genome reveals insights on longevity, neural, and immune adaptations.</title>
        <authorList>
            <person name="Polinski J.M."/>
            <person name="Zimin A.V."/>
            <person name="Clark K.F."/>
            <person name="Kohn A.B."/>
            <person name="Sadowski N."/>
            <person name="Timp W."/>
            <person name="Ptitsyn A."/>
            <person name="Khanna P."/>
            <person name="Romanova D.Y."/>
            <person name="Williams P."/>
            <person name="Greenwood S.J."/>
            <person name="Moroz L.L."/>
            <person name="Walt D.R."/>
            <person name="Bodnar A.G."/>
        </authorList>
    </citation>
    <scope>NUCLEOTIDE SEQUENCE</scope>
    <source>
        <strain evidence="2">GMGI-L3</strain>
    </source>
</reference>
<evidence type="ECO:0000313" key="3">
    <source>
        <dbReference type="Proteomes" id="UP000747542"/>
    </source>
</evidence>
<proteinExistence type="predicted"/>
<feature type="compositionally biased region" description="Polar residues" evidence="1">
    <location>
        <begin position="570"/>
        <end position="580"/>
    </location>
</feature>
<feature type="compositionally biased region" description="Low complexity" evidence="1">
    <location>
        <begin position="180"/>
        <end position="191"/>
    </location>
</feature>
<feature type="compositionally biased region" description="Polar residues" evidence="1">
    <location>
        <begin position="124"/>
        <end position="151"/>
    </location>
</feature>
<feature type="region of interest" description="Disordered" evidence="1">
    <location>
        <begin position="102"/>
        <end position="197"/>
    </location>
</feature>
<sequence>MRLQQNVVDLEKKLAALEKNSTTNVSVTCPCTSPGQVADSHSLLESPTSQRCGSAPPSFITSSLKFSKGGSQNVTGSYQISDQRSVVVVDKCNSCQLLQHPERRTSTATNPDNYLHPAQKNGETKTPFQRGQSYSSTRSLNIGRSPPSSSFMRKKYNSISLRRVRHSSISKQGALPGTWSSSNSHRSSANSLECRGSTSRASSKSCIVTVAEVYPPPPNLTALNTESDAVRLLARKLTNVIQENEAQLEDNLTESPACDPNISDVMMQQISTQELYILTTNEGSLLPQGSKVLVQGDRIGTVMYFGHNKYSSVISCLPRHHLKASASTSTTQAAITEASVESSKMISDETDGVLDDEVDIQSKDHLLGLDLEYVDDDMNTEEVRPPVPSGTHIYPIETVNEKLVQTPDMGDSGIPAPPKMYAGVRALRNGADVPEWKNDNEEAFVRSLSISSYNSDSVHRFGDLSHSDEEGGVEDLTACGMVTLQIPVQDNKSSEETSYLDANLHLSSSHDHENVVPIIKNFETPCLNTTYLYQTGNEEDSCSKTNCSESKVSLYDTSDSAISLTFIQRPQSFEESSDPPSLTDPDRDSHFKDTWDSGCYMETGRGNSESSEQFSIVEGENNQLGSPWACNLSQALDSVWEKYKNLEDFRLDGNCSTRKMDLSKREVQQRDYSSRLQLLLDNPEVATSQSFYIDS</sequence>
<protein>
    <submittedName>
        <fullName evidence="2">Uncharacterized protein</fullName>
    </submittedName>
</protein>
<gene>
    <name evidence="2" type="ORF">Hamer_G019435</name>
</gene>